<dbReference type="GO" id="GO:0016020">
    <property type="term" value="C:membrane"/>
    <property type="evidence" value="ECO:0007669"/>
    <property type="project" value="UniProtKB-SubCell"/>
</dbReference>
<feature type="transmembrane region" description="Helical" evidence="6">
    <location>
        <begin position="319"/>
        <end position="337"/>
    </location>
</feature>
<evidence type="ECO:0000256" key="1">
    <source>
        <dbReference type="ARBA" id="ARBA00004141"/>
    </source>
</evidence>
<feature type="transmembrane region" description="Helical" evidence="6">
    <location>
        <begin position="358"/>
        <end position="377"/>
    </location>
</feature>
<dbReference type="InterPro" id="IPR013057">
    <property type="entry name" value="AA_transpt_TM"/>
</dbReference>
<dbReference type="GeneID" id="20530325"/>
<dbReference type="GO" id="GO:0015179">
    <property type="term" value="F:L-amino acid transmembrane transporter activity"/>
    <property type="evidence" value="ECO:0007669"/>
    <property type="project" value="TreeGrafter"/>
</dbReference>
<protein>
    <recommendedName>
        <fullName evidence="7">Amino acid transporter transmembrane domain-containing protein</fullName>
    </recommendedName>
</protein>
<comment type="subcellular location">
    <subcellularLocation>
        <location evidence="1">Membrane</location>
        <topology evidence="1">Multi-pass membrane protein</topology>
    </subcellularLocation>
</comment>
<sequence length="521" mass="55608">MSAASDTAPDDQSVTFDTAGLSFASGEARPFGDPTPAGSPGLLASDAGPGLRPSQTEYSSLLDGDVSGSGDASQAGQKFSDVYDFESDLQERLDATSTIFNDENIVPSDSTLRVAEGVARMRFSVFNLVNTIVGGGLLSLLFAMRLLGIVLGPMALAVVCVGSIFSLHLLTECGELALLKSRASYSVLARLALGRIGLLYSDICMILSCFGVATSYLVIFGDTIAPLIASSDPTSGGMSFTTTHRMLVGCALLVVLPLSSLRHLNALRHFSLFAITASLFFIVCVVVRSVQEMVTVGFTDCATTTAGCPEYFNTNPSQMLSAIPLICFAFTCQMNFFSTYGEMKLPNTRRIHKVINRAMIVAISVYLVASVFGYLHFRADILSNILLNYPADDMLLLFGRIAIAIEILLGAPMAVHPLLATLDRLLFPDKEFSWTRRIISLLVVFSLAVTLAMTVADIGFLFGLTGATASTSIAFILPALFYIRLSSNQPLWKGKRLAALVLAVVGVALSIAATVATIMEK</sequence>
<keyword evidence="9" id="KW-1185">Reference proteome</keyword>
<feature type="transmembrane region" description="Helical" evidence="6">
    <location>
        <begin position="239"/>
        <end position="258"/>
    </location>
</feature>
<dbReference type="RefSeq" id="XP_009497690.1">
    <property type="nucleotide sequence ID" value="XM_009499415.1"/>
</dbReference>
<evidence type="ECO:0000259" key="7">
    <source>
        <dbReference type="Pfam" id="PF01490"/>
    </source>
</evidence>
<dbReference type="Pfam" id="PF01490">
    <property type="entry name" value="Aa_trans"/>
    <property type="match status" value="1"/>
</dbReference>
<evidence type="ECO:0000256" key="2">
    <source>
        <dbReference type="ARBA" id="ARBA00022692"/>
    </source>
</evidence>
<evidence type="ECO:0000256" key="4">
    <source>
        <dbReference type="ARBA" id="ARBA00023136"/>
    </source>
</evidence>
<proteinExistence type="predicted"/>
<gene>
    <name evidence="8" type="ORF">H696_05600</name>
</gene>
<feature type="transmembrane region" description="Helical" evidence="6">
    <location>
        <begin position="434"/>
        <end position="454"/>
    </location>
</feature>
<evidence type="ECO:0000256" key="6">
    <source>
        <dbReference type="SAM" id="Phobius"/>
    </source>
</evidence>
<feature type="transmembrane region" description="Helical" evidence="6">
    <location>
        <begin position="192"/>
        <end position="219"/>
    </location>
</feature>
<keyword evidence="3 6" id="KW-1133">Transmembrane helix</keyword>
<keyword evidence="4 6" id="KW-0472">Membrane</keyword>
<dbReference type="OMA" id="KIWKRQC"/>
<evidence type="ECO:0000313" key="9">
    <source>
        <dbReference type="Proteomes" id="UP000030693"/>
    </source>
</evidence>
<keyword evidence="2 6" id="KW-0812">Transmembrane</keyword>
<feature type="transmembrane region" description="Helical" evidence="6">
    <location>
        <begin position="150"/>
        <end position="171"/>
    </location>
</feature>
<dbReference type="EMBL" id="KB932212">
    <property type="protein sequence ID" value="KCV67870.1"/>
    <property type="molecule type" value="Genomic_DNA"/>
</dbReference>
<dbReference type="PANTHER" id="PTHR22950">
    <property type="entry name" value="AMINO ACID TRANSPORTER"/>
    <property type="match status" value="1"/>
</dbReference>
<feature type="transmembrane region" description="Helical" evidence="6">
    <location>
        <begin position="270"/>
        <end position="290"/>
    </location>
</feature>
<evidence type="ECO:0000256" key="5">
    <source>
        <dbReference type="SAM" id="MobiDB-lite"/>
    </source>
</evidence>
<feature type="transmembrane region" description="Helical" evidence="6">
    <location>
        <begin position="397"/>
        <end position="422"/>
    </location>
</feature>
<feature type="transmembrane region" description="Helical" evidence="6">
    <location>
        <begin position="497"/>
        <end position="519"/>
    </location>
</feature>
<name>A0A058Z0T6_FONAL</name>
<feature type="transmembrane region" description="Helical" evidence="6">
    <location>
        <begin position="460"/>
        <end position="485"/>
    </location>
</feature>
<dbReference type="Proteomes" id="UP000030693">
    <property type="component" value="Unassembled WGS sequence"/>
</dbReference>
<feature type="region of interest" description="Disordered" evidence="5">
    <location>
        <begin position="1"/>
        <end position="75"/>
    </location>
</feature>
<accession>A0A058Z0T6</accession>
<feature type="domain" description="Amino acid transporter transmembrane" evidence="7">
    <location>
        <begin position="122"/>
        <end position="519"/>
    </location>
</feature>
<evidence type="ECO:0000256" key="3">
    <source>
        <dbReference type="ARBA" id="ARBA00022989"/>
    </source>
</evidence>
<dbReference type="OrthoDB" id="28208at2759"/>
<feature type="transmembrane region" description="Helical" evidence="6">
    <location>
        <begin position="123"/>
        <end position="144"/>
    </location>
</feature>
<feature type="compositionally biased region" description="Low complexity" evidence="5">
    <location>
        <begin position="59"/>
        <end position="75"/>
    </location>
</feature>
<dbReference type="STRING" id="691883.A0A058Z0T6"/>
<evidence type="ECO:0000313" key="8">
    <source>
        <dbReference type="EMBL" id="KCV67870.1"/>
    </source>
</evidence>
<dbReference type="eggNOG" id="KOG1305">
    <property type="taxonomic scope" value="Eukaryota"/>
</dbReference>
<dbReference type="AlphaFoldDB" id="A0A058Z0T6"/>
<reference evidence="8" key="1">
    <citation type="submission" date="2013-04" db="EMBL/GenBank/DDBJ databases">
        <title>The Genome Sequence of Fonticula alba ATCC 38817.</title>
        <authorList>
            <consortium name="The Broad Institute Genomics Platform"/>
            <person name="Russ C."/>
            <person name="Cuomo C."/>
            <person name="Burger G."/>
            <person name="Gray M.W."/>
            <person name="Holland P.W.H."/>
            <person name="King N."/>
            <person name="Lang F.B.F."/>
            <person name="Roger A.J."/>
            <person name="Ruiz-Trillo I."/>
            <person name="Brown M."/>
            <person name="Walker B."/>
            <person name="Young S."/>
            <person name="Zeng Q."/>
            <person name="Gargeya S."/>
            <person name="Fitzgerald M."/>
            <person name="Haas B."/>
            <person name="Abouelleil A."/>
            <person name="Allen A.W."/>
            <person name="Alvarado L."/>
            <person name="Arachchi H.M."/>
            <person name="Berlin A.M."/>
            <person name="Chapman S.B."/>
            <person name="Gainer-Dewar J."/>
            <person name="Goldberg J."/>
            <person name="Griggs A."/>
            <person name="Gujja S."/>
            <person name="Hansen M."/>
            <person name="Howarth C."/>
            <person name="Imamovic A."/>
            <person name="Ireland A."/>
            <person name="Larimer J."/>
            <person name="McCowan C."/>
            <person name="Murphy C."/>
            <person name="Pearson M."/>
            <person name="Poon T.W."/>
            <person name="Priest M."/>
            <person name="Roberts A."/>
            <person name="Saif S."/>
            <person name="Shea T."/>
            <person name="Sisk P."/>
            <person name="Sykes S."/>
            <person name="Wortman J."/>
            <person name="Nusbaum C."/>
            <person name="Birren B."/>
        </authorList>
    </citation>
    <scope>NUCLEOTIDE SEQUENCE [LARGE SCALE GENOMIC DNA]</scope>
    <source>
        <strain evidence="8">ATCC 38817</strain>
    </source>
</reference>
<organism evidence="8">
    <name type="scientific">Fonticula alba</name>
    <name type="common">Slime mold</name>
    <dbReference type="NCBI Taxonomy" id="691883"/>
    <lineage>
        <taxon>Eukaryota</taxon>
        <taxon>Rotosphaerida</taxon>
        <taxon>Fonticulaceae</taxon>
        <taxon>Fonticula</taxon>
    </lineage>
</organism>